<reference evidence="2 3" key="1">
    <citation type="submission" date="2015-09" db="EMBL/GenBank/DDBJ databases">
        <title>Host preference determinants of Valsa canker pathogens revealed by comparative genomics.</title>
        <authorList>
            <person name="Yin Z."/>
            <person name="Huang L."/>
        </authorList>
    </citation>
    <scope>NUCLEOTIDE SEQUENCE [LARGE SCALE GENOMIC DNA]</scope>
    <source>
        <strain evidence="2 3">SXYLt</strain>
    </source>
</reference>
<proteinExistence type="predicted"/>
<feature type="region of interest" description="Disordered" evidence="1">
    <location>
        <begin position="146"/>
        <end position="206"/>
    </location>
</feature>
<evidence type="ECO:0000256" key="1">
    <source>
        <dbReference type="SAM" id="MobiDB-lite"/>
    </source>
</evidence>
<feature type="compositionally biased region" description="Acidic residues" evidence="1">
    <location>
        <begin position="1"/>
        <end position="14"/>
    </location>
</feature>
<keyword evidence="3" id="KW-1185">Reference proteome</keyword>
<accession>A0A423XP56</accession>
<comment type="caution">
    <text evidence="2">The sequence shown here is derived from an EMBL/GenBank/DDBJ whole genome shotgun (WGS) entry which is preliminary data.</text>
</comment>
<sequence length="206" mass="22135">MVEEEEEEVMDEEQGLGNDEVAGFWEDFSRDETARRLTWVPPVGGIGGIFAMMGQAVDLTVDLNRLLGLENRGDDGDLEQQRQQGGDTPWGGGHGDDDEDEGGQEYEDNDDDGDGWMPTGAHGWAPVPVALEDILAGDGFVDYDEFGQLDGSDPGDWAVEEDGGIVSGGRGVDFPWGNGGGGGDDDEYGGDEREHGGFEEEHGEEH</sequence>
<feature type="region of interest" description="Disordered" evidence="1">
    <location>
        <begin position="71"/>
        <end position="121"/>
    </location>
</feature>
<organism evidence="2 3">
    <name type="scientific">Cytospora leucostoma</name>
    <dbReference type="NCBI Taxonomy" id="1230097"/>
    <lineage>
        <taxon>Eukaryota</taxon>
        <taxon>Fungi</taxon>
        <taxon>Dikarya</taxon>
        <taxon>Ascomycota</taxon>
        <taxon>Pezizomycotina</taxon>
        <taxon>Sordariomycetes</taxon>
        <taxon>Sordariomycetidae</taxon>
        <taxon>Diaporthales</taxon>
        <taxon>Cytosporaceae</taxon>
        <taxon>Cytospora</taxon>
    </lineage>
</organism>
<evidence type="ECO:0000313" key="2">
    <source>
        <dbReference type="EMBL" id="ROW18171.1"/>
    </source>
</evidence>
<dbReference type="Proteomes" id="UP000285146">
    <property type="component" value="Unassembled WGS sequence"/>
</dbReference>
<gene>
    <name evidence="2" type="ORF">VPNG_00111</name>
</gene>
<name>A0A423XP56_9PEZI</name>
<feature type="compositionally biased region" description="Basic and acidic residues" evidence="1">
    <location>
        <begin position="190"/>
        <end position="206"/>
    </location>
</feature>
<protein>
    <submittedName>
        <fullName evidence="2">Uncharacterized protein</fullName>
    </submittedName>
</protein>
<dbReference type="AlphaFoldDB" id="A0A423XP56"/>
<feature type="compositionally biased region" description="Acidic residues" evidence="1">
    <location>
        <begin position="96"/>
        <end position="114"/>
    </location>
</feature>
<feature type="compositionally biased region" description="Gly residues" evidence="1">
    <location>
        <begin position="165"/>
        <end position="182"/>
    </location>
</feature>
<evidence type="ECO:0000313" key="3">
    <source>
        <dbReference type="Proteomes" id="UP000285146"/>
    </source>
</evidence>
<dbReference type="STRING" id="1230097.A0A423XP56"/>
<dbReference type="InParanoid" id="A0A423XP56"/>
<feature type="region of interest" description="Disordered" evidence="1">
    <location>
        <begin position="1"/>
        <end position="22"/>
    </location>
</feature>
<dbReference type="EMBL" id="LKEB01000001">
    <property type="protein sequence ID" value="ROW18171.1"/>
    <property type="molecule type" value="Genomic_DNA"/>
</dbReference>